<evidence type="ECO:0000256" key="7">
    <source>
        <dbReference type="RuleBase" id="RU363032"/>
    </source>
</evidence>
<dbReference type="CDD" id="cd06261">
    <property type="entry name" value="TM_PBP2"/>
    <property type="match status" value="1"/>
</dbReference>
<dbReference type="Gene3D" id="1.10.3720.10">
    <property type="entry name" value="MetI-like"/>
    <property type="match status" value="1"/>
</dbReference>
<protein>
    <recommendedName>
        <fullName evidence="8">ABC transmembrane type-1 domain-containing protein</fullName>
    </recommendedName>
</protein>
<evidence type="ECO:0000313" key="10">
    <source>
        <dbReference type="Proteomes" id="UP000016033"/>
    </source>
</evidence>
<reference evidence="9 10" key="1">
    <citation type="journal article" date="2013" name="Genome Announc.">
        <title>Whole-genome sequences of five oyster-associated bacteria show potential for crude oil hydrocarbon degradation.</title>
        <authorList>
            <person name="Chauhan A."/>
            <person name="Green S."/>
            <person name="Pathak A."/>
            <person name="Thomas J."/>
            <person name="Venkatramanan R."/>
        </authorList>
    </citation>
    <scope>NUCLEOTIDE SEQUENCE [LARGE SCALE GENOMIC DNA]</scope>
    <source>
        <strain evidence="9 10">MF109</strain>
    </source>
</reference>
<dbReference type="Pfam" id="PF00528">
    <property type="entry name" value="BPD_transp_1"/>
    <property type="match status" value="1"/>
</dbReference>
<evidence type="ECO:0000256" key="4">
    <source>
        <dbReference type="ARBA" id="ARBA00022692"/>
    </source>
</evidence>
<evidence type="ECO:0000313" key="9">
    <source>
        <dbReference type="EMBL" id="EQM74783.1"/>
    </source>
</evidence>
<accession>T5KJ66</accession>
<dbReference type="PANTHER" id="PTHR43744">
    <property type="entry name" value="ABC TRANSPORTER PERMEASE PROTEIN MG189-RELATED-RELATED"/>
    <property type="match status" value="1"/>
</dbReference>
<feature type="transmembrane region" description="Helical" evidence="7">
    <location>
        <begin position="250"/>
        <end position="271"/>
    </location>
</feature>
<gene>
    <name evidence="9" type="ORF">L687_04820</name>
</gene>
<dbReference type="PROSITE" id="PS50928">
    <property type="entry name" value="ABC_TM1"/>
    <property type="match status" value="1"/>
</dbReference>
<keyword evidence="3" id="KW-1003">Cell membrane</keyword>
<dbReference type="PATRIC" id="fig|1333857.3.peg.2940"/>
<feature type="transmembrane region" description="Helical" evidence="7">
    <location>
        <begin position="78"/>
        <end position="105"/>
    </location>
</feature>
<dbReference type="Proteomes" id="UP000016033">
    <property type="component" value="Unassembled WGS sequence"/>
</dbReference>
<feature type="domain" description="ABC transmembrane type-1" evidence="8">
    <location>
        <begin position="79"/>
        <end position="271"/>
    </location>
</feature>
<dbReference type="InterPro" id="IPR035906">
    <property type="entry name" value="MetI-like_sf"/>
</dbReference>
<dbReference type="AlphaFoldDB" id="T5KJ66"/>
<dbReference type="PANTHER" id="PTHR43744:SF12">
    <property type="entry name" value="ABC TRANSPORTER PERMEASE PROTEIN MG189-RELATED"/>
    <property type="match status" value="1"/>
</dbReference>
<keyword evidence="5 7" id="KW-1133">Transmembrane helix</keyword>
<keyword evidence="4 7" id="KW-0812">Transmembrane</keyword>
<proteinExistence type="inferred from homology"/>
<evidence type="ECO:0000256" key="5">
    <source>
        <dbReference type="ARBA" id="ARBA00022989"/>
    </source>
</evidence>
<comment type="similarity">
    <text evidence="7">Belongs to the binding-protein-dependent transport system permease family.</text>
</comment>
<feature type="transmembrane region" description="Helical" evidence="7">
    <location>
        <begin position="148"/>
        <end position="170"/>
    </location>
</feature>
<dbReference type="RefSeq" id="WP_021200873.1">
    <property type="nucleotide sequence ID" value="NZ_ATAO01000206.1"/>
</dbReference>
<sequence>MTTTTLPIRSTRRRWTPRRALVLIVITIAALLALASFVSPLLYTLIGSVTPSRDAGDQGMFPSFDNYVRVFESGFPRFFLNSLIITVITVIATLLLSAMVAYPLSFFRFRTRRPIEALFMLGLMIPYQVVLLPLFLTYAKTDLLNTYWSVIIPMVAFGMPFSVFLLLRFFRELDEGIIEAAVIDGASAGRIFWTIILPLSRNVLITIAILRAIFAWNEYLFAYTFISSRNNLTLVLGLNDFIGAEGLVDWGPMFSAIAFSVLPALLAYILLNKYMIAGLADGATKE</sequence>
<feature type="transmembrane region" description="Helical" evidence="7">
    <location>
        <begin position="20"/>
        <end position="43"/>
    </location>
</feature>
<keyword evidence="2 7" id="KW-0813">Transport</keyword>
<keyword evidence="6 7" id="KW-0472">Membrane</keyword>
<evidence type="ECO:0000256" key="1">
    <source>
        <dbReference type="ARBA" id="ARBA00004651"/>
    </source>
</evidence>
<comment type="caution">
    <text evidence="9">The sequence shown here is derived from an EMBL/GenBank/DDBJ whole genome shotgun (WGS) entry which is preliminary data.</text>
</comment>
<evidence type="ECO:0000259" key="8">
    <source>
        <dbReference type="PROSITE" id="PS50928"/>
    </source>
</evidence>
<evidence type="ECO:0000256" key="2">
    <source>
        <dbReference type="ARBA" id="ARBA00022448"/>
    </source>
</evidence>
<dbReference type="GO" id="GO:0005886">
    <property type="term" value="C:plasma membrane"/>
    <property type="evidence" value="ECO:0007669"/>
    <property type="project" value="UniProtKB-SubCell"/>
</dbReference>
<feature type="transmembrane region" description="Helical" evidence="7">
    <location>
        <begin position="117"/>
        <end position="136"/>
    </location>
</feature>
<dbReference type="InterPro" id="IPR000515">
    <property type="entry name" value="MetI-like"/>
</dbReference>
<dbReference type="GO" id="GO:0055085">
    <property type="term" value="P:transmembrane transport"/>
    <property type="evidence" value="ECO:0007669"/>
    <property type="project" value="InterPro"/>
</dbReference>
<name>T5KJ66_MICMQ</name>
<evidence type="ECO:0000256" key="3">
    <source>
        <dbReference type="ARBA" id="ARBA00022475"/>
    </source>
</evidence>
<evidence type="ECO:0000256" key="6">
    <source>
        <dbReference type="ARBA" id="ARBA00023136"/>
    </source>
</evidence>
<comment type="subcellular location">
    <subcellularLocation>
        <location evidence="1 7">Cell membrane</location>
        <topology evidence="1 7">Multi-pass membrane protein</topology>
    </subcellularLocation>
</comment>
<dbReference type="SUPFAM" id="SSF161098">
    <property type="entry name" value="MetI-like"/>
    <property type="match status" value="1"/>
</dbReference>
<feature type="transmembrane region" description="Helical" evidence="7">
    <location>
        <begin position="191"/>
        <end position="214"/>
    </location>
</feature>
<dbReference type="EMBL" id="ATAO01000206">
    <property type="protein sequence ID" value="EQM74783.1"/>
    <property type="molecule type" value="Genomic_DNA"/>
</dbReference>
<organism evidence="9 10">
    <name type="scientific">Microbacterium maritypicum MF109</name>
    <dbReference type="NCBI Taxonomy" id="1333857"/>
    <lineage>
        <taxon>Bacteria</taxon>
        <taxon>Bacillati</taxon>
        <taxon>Actinomycetota</taxon>
        <taxon>Actinomycetes</taxon>
        <taxon>Micrococcales</taxon>
        <taxon>Microbacteriaceae</taxon>
        <taxon>Microbacterium</taxon>
    </lineage>
</organism>